<keyword evidence="3" id="KW-1185">Reference proteome</keyword>
<dbReference type="NCBIfam" id="TIGR00553">
    <property type="entry name" value="pabB"/>
    <property type="match status" value="1"/>
</dbReference>
<dbReference type="InterPro" id="IPR005802">
    <property type="entry name" value="ADC_synth_comp_1"/>
</dbReference>
<accession>A0A2R8BQ16</accession>
<gene>
    <name evidence="2" type="primary">pabB</name>
    <name evidence="2" type="ORF">PAA8504_00035</name>
</gene>
<dbReference type="InterPro" id="IPR019999">
    <property type="entry name" value="Anth_synth_I-like"/>
</dbReference>
<keyword evidence="2" id="KW-0032">Aminotransferase</keyword>
<dbReference type="Gene3D" id="3.60.120.10">
    <property type="entry name" value="Anthranilate synthase"/>
    <property type="match status" value="1"/>
</dbReference>
<dbReference type="RefSeq" id="WP_108892164.1">
    <property type="nucleotide sequence ID" value="NZ_ONZF01000001.1"/>
</dbReference>
<dbReference type="SUPFAM" id="SSF56322">
    <property type="entry name" value="ADC synthase"/>
    <property type="match status" value="1"/>
</dbReference>
<dbReference type="NCBIfam" id="NF005698">
    <property type="entry name" value="PRK07508.1"/>
    <property type="match status" value="1"/>
</dbReference>
<organism evidence="2 3">
    <name type="scientific">Palleronia abyssalis</name>
    <dbReference type="NCBI Taxonomy" id="1501240"/>
    <lineage>
        <taxon>Bacteria</taxon>
        <taxon>Pseudomonadati</taxon>
        <taxon>Pseudomonadota</taxon>
        <taxon>Alphaproteobacteria</taxon>
        <taxon>Rhodobacterales</taxon>
        <taxon>Roseobacteraceae</taxon>
        <taxon>Palleronia</taxon>
    </lineage>
</organism>
<evidence type="ECO:0000259" key="1">
    <source>
        <dbReference type="Pfam" id="PF00425"/>
    </source>
</evidence>
<dbReference type="Pfam" id="PF00425">
    <property type="entry name" value="Chorismate_bind"/>
    <property type="match status" value="1"/>
</dbReference>
<sequence>MHHVTFDDGPLGPTRFAAPTRLIEAWEPSQIDDALAALEEARADGLWLAGYASYELGYAFSRKLSPLLPEGRDLPLLAFGVFDGPEPAPQHDPGPAGLDDIAPVWTAERYAQAFERVQNYIAAGDIYQANLTFPLTAWATGTPADLYAALKRRQPVSHGALVELGGAAILCRSPELFFDIQPDGRILTRPMKGTAPRGMTAEEDAILKSDLAQSEKNRAENLMIVDLLRNDISRICRIGSVRVPRLFHVETYATVHQMVSDVEGMLLPRIGLAEIFRALFPCGSITGAPKIRAMQIIREVEESPRGAYCGAVGWIAPDGAMRMGVAIRTVTVWPDGTARLNVGGGVVHDSTGAGEYEEALWKARFATLPPA</sequence>
<feature type="domain" description="Chorismate-utilising enzyme C-terminal" evidence="1">
    <location>
        <begin position="107"/>
        <end position="361"/>
    </location>
</feature>
<evidence type="ECO:0000313" key="2">
    <source>
        <dbReference type="EMBL" id="SPJ22247.1"/>
    </source>
</evidence>
<dbReference type="InterPro" id="IPR015890">
    <property type="entry name" value="Chorismate_C"/>
</dbReference>
<dbReference type="PRINTS" id="PR00095">
    <property type="entry name" value="ANTSNTHASEI"/>
</dbReference>
<reference evidence="2 3" key="1">
    <citation type="submission" date="2018-03" db="EMBL/GenBank/DDBJ databases">
        <authorList>
            <person name="Keele B.F."/>
        </authorList>
    </citation>
    <scope>NUCLEOTIDE SEQUENCE [LARGE SCALE GENOMIC DNA]</scope>
    <source>
        <strain evidence="2 3">CECT 8504</strain>
    </source>
</reference>
<dbReference type="GO" id="GO:0046820">
    <property type="term" value="F:4-amino-4-deoxychorismate synthase activity"/>
    <property type="evidence" value="ECO:0007669"/>
    <property type="project" value="UniProtKB-EC"/>
</dbReference>
<dbReference type="PANTHER" id="PTHR11236">
    <property type="entry name" value="AMINOBENZOATE/ANTHRANILATE SYNTHASE"/>
    <property type="match status" value="1"/>
</dbReference>
<dbReference type="Proteomes" id="UP000244912">
    <property type="component" value="Unassembled WGS sequence"/>
</dbReference>
<dbReference type="GO" id="GO:0000162">
    <property type="term" value="P:L-tryptophan biosynthetic process"/>
    <property type="evidence" value="ECO:0007669"/>
    <property type="project" value="TreeGrafter"/>
</dbReference>
<dbReference type="PANTHER" id="PTHR11236:SF50">
    <property type="entry name" value="AMINODEOXYCHORISMATE SYNTHASE COMPONENT 1"/>
    <property type="match status" value="1"/>
</dbReference>
<dbReference type="AlphaFoldDB" id="A0A2R8BQ16"/>
<dbReference type="InterPro" id="IPR005801">
    <property type="entry name" value="ADC_synthase"/>
</dbReference>
<name>A0A2R8BQ16_9RHOB</name>
<keyword evidence="2" id="KW-0808">Transferase</keyword>
<dbReference type="GO" id="GO:0009396">
    <property type="term" value="P:folic acid-containing compound biosynthetic process"/>
    <property type="evidence" value="ECO:0007669"/>
    <property type="project" value="InterPro"/>
</dbReference>
<evidence type="ECO:0000313" key="3">
    <source>
        <dbReference type="Proteomes" id="UP000244912"/>
    </source>
</evidence>
<dbReference type="EMBL" id="ONZF01000001">
    <property type="protein sequence ID" value="SPJ22247.1"/>
    <property type="molecule type" value="Genomic_DNA"/>
</dbReference>
<dbReference type="OrthoDB" id="9803598at2"/>
<dbReference type="EC" id="2.6.1.85" evidence="2"/>
<proteinExistence type="predicted"/>
<protein>
    <submittedName>
        <fullName evidence="2">Aminodeoxychorismate synthase component 1</fullName>
        <ecNumber evidence="2">2.6.1.85</ecNumber>
    </submittedName>
</protein>